<evidence type="ECO:0000256" key="5">
    <source>
        <dbReference type="ARBA" id="ARBA00022989"/>
    </source>
</evidence>
<name>A0A545UKW3_9HYPO</name>
<keyword evidence="5 9" id="KW-1133">Transmembrane helix</keyword>
<proteinExistence type="inferred from homology"/>
<protein>
    <submittedName>
        <fullName evidence="11">Sodium/calcium transporter</fullName>
    </submittedName>
</protein>
<keyword evidence="6" id="KW-0406">Ion transport</keyword>
<evidence type="ECO:0000256" key="8">
    <source>
        <dbReference type="SAM" id="MobiDB-lite"/>
    </source>
</evidence>
<dbReference type="InterPro" id="IPR044880">
    <property type="entry name" value="NCX_ion-bd_dom_sf"/>
</dbReference>
<comment type="similarity">
    <text evidence="2">Belongs to the Ca(2+):cation antiporter (CaCA) (TC 2.A.19) family.</text>
</comment>
<dbReference type="STRING" id="43265.A0A545UKW3"/>
<sequence>MNVFLIAAPVGIALNYALNTSETAVFLVSFVAIIPIASLLTFATEEIEHQVGPIVGGLLNATFGNAVELIIAVAALLKGEVEVAKTSMIGSVLSNLLPVLGCCFFFGGLRHEEQTFSPLLTQTANSFLVLALAPVTMPTALTLVVHDRVLFSHRKAIEDYNQAWSVPAAPTGESAAADQGAEEQSTGDAAAADSGAEERPTRIEEPQLLLSVAIMLLIVATVVIAFCAEFLVGSIDGLVAATPLSKNFVGLILLHIVGNAAEHAAAVKVAMGDDMDLAISIAIGSSIQVALLLLPLVALIG</sequence>
<dbReference type="GO" id="GO:0015369">
    <property type="term" value="F:calcium:proton antiporter activity"/>
    <property type="evidence" value="ECO:0007669"/>
    <property type="project" value="TreeGrafter"/>
</dbReference>
<dbReference type="EMBL" id="SPUK01000037">
    <property type="protein sequence ID" value="TQV90102.1"/>
    <property type="molecule type" value="Genomic_DNA"/>
</dbReference>
<feature type="transmembrane region" description="Helical" evidence="9">
    <location>
        <begin position="89"/>
        <end position="107"/>
    </location>
</feature>
<comment type="subcellular location">
    <subcellularLocation>
        <location evidence="1">Endomembrane system</location>
        <topology evidence="1">Multi-pass membrane protein</topology>
    </subcellularLocation>
</comment>
<keyword evidence="4 9" id="KW-0812">Transmembrane</keyword>
<dbReference type="OrthoDB" id="1699231at2759"/>
<evidence type="ECO:0000256" key="7">
    <source>
        <dbReference type="ARBA" id="ARBA00023136"/>
    </source>
</evidence>
<feature type="transmembrane region" description="Helical" evidence="9">
    <location>
        <begin position="277"/>
        <end position="300"/>
    </location>
</feature>
<keyword evidence="12" id="KW-1185">Reference proteome</keyword>
<feature type="domain" description="Sodium/calcium exchanger membrane region" evidence="10">
    <location>
        <begin position="23"/>
        <end position="136"/>
    </location>
</feature>
<feature type="transmembrane region" description="Helical" evidence="9">
    <location>
        <begin position="208"/>
        <end position="235"/>
    </location>
</feature>
<feature type="domain" description="Sodium/calcium exchanger membrane region" evidence="10">
    <location>
        <begin position="213"/>
        <end position="301"/>
    </location>
</feature>
<accession>A0A545UKW3</accession>
<evidence type="ECO:0000256" key="1">
    <source>
        <dbReference type="ARBA" id="ARBA00004127"/>
    </source>
</evidence>
<evidence type="ECO:0000313" key="11">
    <source>
        <dbReference type="EMBL" id="TQV90102.1"/>
    </source>
</evidence>
<dbReference type="AlphaFoldDB" id="A0A545UKW3"/>
<dbReference type="Pfam" id="PF01699">
    <property type="entry name" value="Na_Ca_ex"/>
    <property type="match status" value="2"/>
</dbReference>
<keyword evidence="3" id="KW-0813">Transport</keyword>
<comment type="caution">
    <text evidence="11">The sequence shown here is derived from an EMBL/GenBank/DDBJ whole genome shotgun (WGS) entry which is preliminary data.</text>
</comment>
<dbReference type="GO" id="GO:0012505">
    <property type="term" value="C:endomembrane system"/>
    <property type="evidence" value="ECO:0007669"/>
    <property type="project" value="UniProtKB-SubCell"/>
</dbReference>
<feature type="transmembrane region" description="Helical" evidence="9">
    <location>
        <begin position="127"/>
        <end position="145"/>
    </location>
</feature>
<evidence type="ECO:0000256" key="4">
    <source>
        <dbReference type="ARBA" id="ARBA00022692"/>
    </source>
</evidence>
<feature type="transmembrane region" description="Helical" evidence="9">
    <location>
        <begin position="54"/>
        <end position="77"/>
    </location>
</feature>
<dbReference type="GO" id="GO:0000329">
    <property type="term" value="C:fungal-type vacuole membrane"/>
    <property type="evidence" value="ECO:0007669"/>
    <property type="project" value="TreeGrafter"/>
</dbReference>
<gene>
    <name evidence="11" type="ORF">IF1G_11242</name>
</gene>
<organism evidence="11 12">
    <name type="scientific">Cordyceps javanica</name>
    <dbReference type="NCBI Taxonomy" id="43265"/>
    <lineage>
        <taxon>Eukaryota</taxon>
        <taxon>Fungi</taxon>
        <taxon>Dikarya</taxon>
        <taxon>Ascomycota</taxon>
        <taxon>Pezizomycotina</taxon>
        <taxon>Sordariomycetes</taxon>
        <taxon>Hypocreomycetidae</taxon>
        <taxon>Hypocreales</taxon>
        <taxon>Cordycipitaceae</taxon>
        <taxon>Cordyceps</taxon>
    </lineage>
</organism>
<dbReference type="InterPro" id="IPR004837">
    <property type="entry name" value="NaCa_Exmemb"/>
</dbReference>
<evidence type="ECO:0000256" key="9">
    <source>
        <dbReference type="SAM" id="Phobius"/>
    </source>
</evidence>
<feature type="transmembrane region" description="Helical" evidence="9">
    <location>
        <begin position="24"/>
        <end position="42"/>
    </location>
</feature>
<dbReference type="PANTHER" id="PTHR31503:SF20">
    <property type="entry name" value="CA(2+)_H(+) EXCHANGER, PUTATIVE (EUROFUNG)-RELATED"/>
    <property type="match status" value="1"/>
</dbReference>
<evidence type="ECO:0000256" key="6">
    <source>
        <dbReference type="ARBA" id="ARBA00023065"/>
    </source>
</evidence>
<evidence type="ECO:0000256" key="2">
    <source>
        <dbReference type="ARBA" id="ARBA00008170"/>
    </source>
</evidence>
<dbReference type="Gene3D" id="1.20.1420.30">
    <property type="entry name" value="NCX, central ion-binding region"/>
    <property type="match status" value="1"/>
</dbReference>
<dbReference type="GO" id="GO:0006874">
    <property type="term" value="P:intracellular calcium ion homeostasis"/>
    <property type="evidence" value="ECO:0007669"/>
    <property type="project" value="TreeGrafter"/>
</dbReference>
<reference evidence="11 12" key="1">
    <citation type="journal article" date="2019" name="Appl. Microbiol. Biotechnol.">
        <title>Genome sequence of Isaria javanica and comparative genome analysis insights into family S53 peptidase evolution in fungal entomopathogens.</title>
        <authorList>
            <person name="Lin R."/>
            <person name="Zhang X."/>
            <person name="Xin B."/>
            <person name="Zou M."/>
            <person name="Gao Y."/>
            <person name="Qin F."/>
            <person name="Hu Q."/>
            <person name="Xie B."/>
            <person name="Cheng X."/>
        </authorList>
    </citation>
    <scope>NUCLEOTIDE SEQUENCE [LARGE SCALE GENOMIC DNA]</scope>
    <source>
        <strain evidence="11 12">IJ1G</strain>
    </source>
</reference>
<dbReference type="Proteomes" id="UP000315783">
    <property type="component" value="Unassembled WGS sequence"/>
</dbReference>
<evidence type="ECO:0000256" key="3">
    <source>
        <dbReference type="ARBA" id="ARBA00022448"/>
    </source>
</evidence>
<feature type="region of interest" description="Disordered" evidence="8">
    <location>
        <begin position="172"/>
        <end position="200"/>
    </location>
</feature>
<dbReference type="PANTHER" id="PTHR31503">
    <property type="entry name" value="VACUOLAR CALCIUM ION TRANSPORTER"/>
    <property type="match status" value="1"/>
</dbReference>
<evidence type="ECO:0000259" key="10">
    <source>
        <dbReference type="Pfam" id="PF01699"/>
    </source>
</evidence>
<evidence type="ECO:0000313" key="12">
    <source>
        <dbReference type="Proteomes" id="UP000315783"/>
    </source>
</evidence>
<dbReference type="InterPro" id="IPR004713">
    <property type="entry name" value="CaH_exchang"/>
</dbReference>
<keyword evidence="7 9" id="KW-0472">Membrane</keyword>